<feature type="binding site" evidence="3">
    <location>
        <position position="52"/>
    </location>
    <ligand>
        <name>pyruvate</name>
        <dbReference type="ChEBI" id="CHEBI:15361"/>
    </ligand>
</feature>
<dbReference type="SMART" id="SM01130">
    <property type="entry name" value="DHDPS"/>
    <property type="match status" value="1"/>
</dbReference>
<dbReference type="PANTHER" id="PTHR12128:SF68">
    <property type="entry name" value="DIHYDRODIPICOLINATE SYNTHETASE"/>
    <property type="match status" value="1"/>
</dbReference>
<proteinExistence type="inferred from homology"/>
<sequence>MSNRATPPPRGVLVPAPTFFKSGGELDLETQCAHAVYLAKSGIKGTVVLGSTGEGVHVHRCERIEIIRAVRERLNDEGFNDFLVIAGTCEHNIEETVEQLHDAKKAGAAYGQSLVPGYNAADTTDDGLVSWYTAVADKSPIPIMIYNFPGVANGLRIKADGLSRLAQHPNIVGAKLSHGDVSLITQVTWNPQVNQEQFHLYTGLAQILTPFVFLGGAGAVDGTAGYFPKTLVRLFTLASQAHLSNSEVAERKKIPHRVSCMADFVVKHGVPGIKEATSRLRGLGQIGGTRLPLLGGIIGGDAEWAKWEEIFNAVEEIEKSLEIH</sequence>
<comment type="caution">
    <text evidence="4">The sequence shown here is derived from an EMBL/GenBank/DDBJ whole genome shotgun (WGS) entry which is preliminary data.</text>
</comment>
<dbReference type="GO" id="GO:0008840">
    <property type="term" value="F:4-hydroxy-tetrahydrodipicolinate synthase activity"/>
    <property type="evidence" value="ECO:0007669"/>
    <property type="project" value="TreeGrafter"/>
</dbReference>
<evidence type="ECO:0000256" key="3">
    <source>
        <dbReference type="PIRSR" id="PIRSR001365-2"/>
    </source>
</evidence>
<feature type="active site" description="Schiff-base intermediate with substrate" evidence="2">
    <location>
        <position position="175"/>
    </location>
</feature>
<comment type="similarity">
    <text evidence="1">Belongs to the DapA family.</text>
</comment>
<keyword evidence="5" id="KW-1185">Reference proteome</keyword>
<dbReference type="Proteomes" id="UP001152533">
    <property type="component" value="Unassembled WGS sequence"/>
</dbReference>
<dbReference type="Gene3D" id="3.20.20.70">
    <property type="entry name" value="Aldolase class I"/>
    <property type="match status" value="1"/>
</dbReference>
<evidence type="ECO:0008006" key="6">
    <source>
        <dbReference type="Google" id="ProtNLM"/>
    </source>
</evidence>
<keyword evidence="1" id="KW-0456">Lyase</keyword>
<evidence type="ECO:0000313" key="5">
    <source>
        <dbReference type="Proteomes" id="UP001152533"/>
    </source>
</evidence>
<gene>
    <name evidence="4" type="ORF">CGXH109_LOCUS100504</name>
</gene>
<dbReference type="AlphaFoldDB" id="A0A9W4RYS4"/>
<name>A0A9W4RYS4_9PEZI</name>
<dbReference type="InterPro" id="IPR013785">
    <property type="entry name" value="Aldolase_TIM"/>
</dbReference>
<feature type="active site" description="Proton donor/acceptor" evidence="2">
    <location>
        <position position="146"/>
    </location>
</feature>
<dbReference type="Pfam" id="PF00701">
    <property type="entry name" value="DHDPS"/>
    <property type="match status" value="1"/>
</dbReference>
<organism evidence="4 5">
    <name type="scientific">Colletotrichum noveboracense</name>
    <dbReference type="NCBI Taxonomy" id="2664923"/>
    <lineage>
        <taxon>Eukaryota</taxon>
        <taxon>Fungi</taxon>
        <taxon>Dikarya</taxon>
        <taxon>Ascomycota</taxon>
        <taxon>Pezizomycotina</taxon>
        <taxon>Sordariomycetes</taxon>
        <taxon>Hypocreomycetidae</taxon>
        <taxon>Glomerellales</taxon>
        <taxon>Glomerellaceae</taxon>
        <taxon>Colletotrichum</taxon>
        <taxon>Colletotrichum gloeosporioides species complex</taxon>
    </lineage>
</organism>
<dbReference type="InterPro" id="IPR002220">
    <property type="entry name" value="DapA-like"/>
</dbReference>
<protein>
    <recommendedName>
        <fullName evidence="6">Dihydrodipicolinate synthetase</fullName>
    </recommendedName>
</protein>
<dbReference type="PRINTS" id="PR00146">
    <property type="entry name" value="DHPICSNTHASE"/>
</dbReference>
<dbReference type="PANTHER" id="PTHR12128">
    <property type="entry name" value="DIHYDRODIPICOLINATE SYNTHASE"/>
    <property type="match status" value="1"/>
</dbReference>
<dbReference type="CDD" id="cd00408">
    <property type="entry name" value="DHDPS-like"/>
    <property type="match status" value="1"/>
</dbReference>
<feature type="binding site" evidence="3">
    <location>
        <position position="220"/>
    </location>
    <ligand>
        <name>pyruvate</name>
        <dbReference type="ChEBI" id="CHEBI:15361"/>
    </ligand>
</feature>
<evidence type="ECO:0000256" key="2">
    <source>
        <dbReference type="PIRSR" id="PIRSR001365-1"/>
    </source>
</evidence>
<accession>A0A9W4RYS4</accession>
<evidence type="ECO:0000256" key="1">
    <source>
        <dbReference type="PIRNR" id="PIRNR001365"/>
    </source>
</evidence>
<reference evidence="4" key="1">
    <citation type="submission" date="2022-08" db="EMBL/GenBank/DDBJ databases">
        <authorList>
            <person name="Giroux E."/>
            <person name="Giroux E."/>
        </authorList>
    </citation>
    <scope>NUCLEOTIDE SEQUENCE</scope>
    <source>
        <strain evidence="4">H1091258</strain>
    </source>
</reference>
<dbReference type="PIRSF" id="PIRSF001365">
    <property type="entry name" value="DHDPS"/>
    <property type="match status" value="1"/>
</dbReference>
<evidence type="ECO:0000313" key="4">
    <source>
        <dbReference type="EMBL" id="CAI0650873.1"/>
    </source>
</evidence>
<dbReference type="SUPFAM" id="SSF51569">
    <property type="entry name" value="Aldolase"/>
    <property type="match status" value="1"/>
</dbReference>
<dbReference type="EMBL" id="CAMGZC010000955">
    <property type="protein sequence ID" value="CAI0650873.1"/>
    <property type="molecule type" value="Genomic_DNA"/>
</dbReference>